<sequence>MARARELSDVPIFVNFRRQGFIMGNIFRVKEVTVLRRGDKLTHYVFCAPLAWNLLTKDEK</sequence>
<name>E9J7E1_SOLIN</name>
<dbReference type="EMBL" id="GL768482">
    <property type="protein sequence ID" value="EFZ11262.1"/>
    <property type="molecule type" value="Genomic_DNA"/>
</dbReference>
<reference evidence="1" key="1">
    <citation type="journal article" date="2011" name="Proc. Natl. Acad. Sci. U.S.A.">
        <title>The genome of the fire ant Solenopsis invicta.</title>
        <authorList>
            <person name="Wurm Y."/>
            <person name="Wang J."/>
            <person name="Riba-Grognuz O."/>
            <person name="Corona M."/>
            <person name="Nygaard S."/>
            <person name="Hunt B.G."/>
            <person name="Ingram K.K."/>
            <person name="Falquet L."/>
            <person name="Nipitwattanaphon M."/>
            <person name="Gotzek D."/>
            <person name="Dijkstra M.B."/>
            <person name="Oettler J."/>
            <person name="Comtesse F."/>
            <person name="Shih C.J."/>
            <person name="Wu W.J."/>
            <person name="Yang C.C."/>
            <person name="Thomas J."/>
            <person name="Beaudoing E."/>
            <person name="Pradervand S."/>
            <person name="Flegel V."/>
            <person name="Cook E.D."/>
            <person name="Fabbretti R."/>
            <person name="Stockinger H."/>
            <person name="Long L."/>
            <person name="Farmerie W.G."/>
            <person name="Oakey J."/>
            <person name="Boomsma J.J."/>
            <person name="Pamilo P."/>
            <person name="Yi S.V."/>
            <person name="Heinze J."/>
            <person name="Goodisman M.A."/>
            <person name="Farinelli L."/>
            <person name="Harshman K."/>
            <person name="Hulo N."/>
            <person name="Cerutti L."/>
            <person name="Xenarios I."/>
            <person name="Shoemaker D."/>
            <person name="Keller L."/>
        </authorList>
    </citation>
    <scope>NUCLEOTIDE SEQUENCE [LARGE SCALE GENOMIC DNA]</scope>
</reference>
<gene>
    <name evidence="1" type="ORF">SINV_12207</name>
</gene>
<dbReference type="HOGENOM" id="CLU_2944601_0_0_1"/>
<accession>E9J7E1</accession>
<protein>
    <submittedName>
        <fullName evidence="1">Uncharacterized protein</fullName>
    </submittedName>
</protein>
<proteinExistence type="predicted"/>
<evidence type="ECO:0000313" key="1">
    <source>
        <dbReference type="EMBL" id="EFZ11262.1"/>
    </source>
</evidence>
<dbReference type="AlphaFoldDB" id="E9J7E1"/>
<organism>
    <name type="scientific">Solenopsis invicta</name>
    <name type="common">Red imported fire ant</name>
    <name type="synonym">Solenopsis wagneri</name>
    <dbReference type="NCBI Taxonomy" id="13686"/>
    <lineage>
        <taxon>Eukaryota</taxon>
        <taxon>Metazoa</taxon>
        <taxon>Ecdysozoa</taxon>
        <taxon>Arthropoda</taxon>
        <taxon>Hexapoda</taxon>
        <taxon>Insecta</taxon>
        <taxon>Pterygota</taxon>
        <taxon>Neoptera</taxon>
        <taxon>Endopterygota</taxon>
        <taxon>Hymenoptera</taxon>
        <taxon>Apocrita</taxon>
        <taxon>Aculeata</taxon>
        <taxon>Formicoidea</taxon>
        <taxon>Formicidae</taxon>
        <taxon>Myrmicinae</taxon>
        <taxon>Solenopsis</taxon>
    </lineage>
</organism>
<feature type="non-terminal residue" evidence="1">
    <location>
        <position position="60"/>
    </location>
</feature>